<evidence type="ECO:0000313" key="3">
    <source>
        <dbReference type="Proteomes" id="UP001589810"/>
    </source>
</evidence>
<proteinExistence type="predicted"/>
<evidence type="ECO:0008006" key="4">
    <source>
        <dbReference type="Google" id="ProtNLM"/>
    </source>
</evidence>
<organism evidence="2 3">
    <name type="scientific">Kutzneria chonburiensis</name>
    <dbReference type="NCBI Taxonomy" id="1483604"/>
    <lineage>
        <taxon>Bacteria</taxon>
        <taxon>Bacillati</taxon>
        <taxon>Actinomycetota</taxon>
        <taxon>Actinomycetes</taxon>
        <taxon>Pseudonocardiales</taxon>
        <taxon>Pseudonocardiaceae</taxon>
        <taxon>Kutzneria</taxon>
    </lineage>
</organism>
<protein>
    <recommendedName>
        <fullName evidence="4">Secreted protein</fullName>
    </recommendedName>
</protein>
<comment type="caution">
    <text evidence="2">The sequence shown here is derived from an EMBL/GenBank/DDBJ whole genome shotgun (WGS) entry which is preliminary data.</text>
</comment>
<gene>
    <name evidence="2" type="ORF">ACFFH7_40660</name>
</gene>
<keyword evidence="3" id="KW-1185">Reference proteome</keyword>
<reference evidence="2 3" key="1">
    <citation type="submission" date="2024-09" db="EMBL/GenBank/DDBJ databases">
        <authorList>
            <person name="Sun Q."/>
            <person name="Mori K."/>
        </authorList>
    </citation>
    <scope>NUCLEOTIDE SEQUENCE [LARGE SCALE GENOMIC DNA]</scope>
    <source>
        <strain evidence="2 3">TBRC 1432</strain>
    </source>
</reference>
<evidence type="ECO:0000256" key="1">
    <source>
        <dbReference type="SAM" id="SignalP"/>
    </source>
</evidence>
<feature type="signal peptide" evidence="1">
    <location>
        <begin position="1"/>
        <end position="31"/>
    </location>
</feature>
<keyword evidence="1" id="KW-0732">Signal</keyword>
<accession>A0ABV6N616</accession>
<feature type="chain" id="PRO_5045572792" description="Secreted protein" evidence="1">
    <location>
        <begin position="32"/>
        <end position="84"/>
    </location>
</feature>
<name>A0ABV6N616_9PSEU</name>
<dbReference type="RefSeq" id="WP_379794570.1">
    <property type="nucleotide sequence ID" value="NZ_JBHLUD010000015.1"/>
</dbReference>
<sequence>MAPESVRCTEKTTPCTPAASAVCLLPTSTLAAGAASPASAFARRTGREPARTAAIDVPLNVTSALPDGQLGAVGCHSGIRGGAA</sequence>
<dbReference type="Proteomes" id="UP001589810">
    <property type="component" value="Unassembled WGS sequence"/>
</dbReference>
<evidence type="ECO:0000313" key="2">
    <source>
        <dbReference type="EMBL" id="MFC0547874.1"/>
    </source>
</evidence>
<dbReference type="EMBL" id="JBHLUD010000015">
    <property type="protein sequence ID" value="MFC0547874.1"/>
    <property type="molecule type" value="Genomic_DNA"/>
</dbReference>